<dbReference type="PANTHER" id="PTHR11085:SF4">
    <property type="entry name" value="NAD-DEPENDENT PROTEIN DEACYLASE"/>
    <property type="match status" value="1"/>
</dbReference>
<feature type="binding site" evidence="3 4">
    <location>
        <position position="155"/>
    </location>
    <ligand>
        <name>Zn(2+)</name>
        <dbReference type="ChEBI" id="CHEBI:29105"/>
    </ligand>
</feature>
<comment type="domain">
    <text evidence="3">2 residues (Tyr-72 and Arg-75) present in a large hydrophobic pocket are probably involved in substrate specificity. They are important for desuccinylation activity, but dispensable for deacetylation activity.</text>
</comment>
<evidence type="ECO:0000259" key="5">
    <source>
        <dbReference type="PROSITE" id="PS50305"/>
    </source>
</evidence>
<dbReference type="NCBIfam" id="NF001753">
    <property type="entry name" value="PRK00481.1-3"/>
    <property type="match status" value="1"/>
</dbReference>
<dbReference type="AlphaFoldDB" id="A0A271J5F5"/>
<comment type="caution">
    <text evidence="6">The sequence shown here is derived from an EMBL/GenBank/DDBJ whole genome shotgun (WGS) entry which is preliminary data.</text>
</comment>
<feature type="binding site" evidence="3">
    <location>
        <begin position="195"/>
        <end position="197"/>
    </location>
    <ligand>
        <name>NAD(+)</name>
        <dbReference type="ChEBI" id="CHEBI:57540"/>
    </ligand>
</feature>
<keyword evidence="7" id="KW-1185">Reference proteome</keyword>
<feature type="binding site" evidence="3">
    <location>
        <begin position="28"/>
        <end position="47"/>
    </location>
    <ligand>
        <name>NAD(+)</name>
        <dbReference type="ChEBI" id="CHEBI:57540"/>
    </ligand>
</feature>
<organism evidence="6 7">
    <name type="scientific">Rubrivirga marina</name>
    <dbReference type="NCBI Taxonomy" id="1196024"/>
    <lineage>
        <taxon>Bacteria</taxon>
        <taxon>Pseudomonadati</taxon>
        <taxon>Rhodothermota</taxon>
        <taxon>Rhodothermia</taxon>
        <taxon>Rhodothermales</taxon>
        <taxon>Rubricoccaceae</taxon>
        <taxon>Rubrivirga</taxon>
    </lineage>
</organism>
<comment type="catalytic activity">
    <reaction evidence="3">
        <text>N(6)-succinyl-L-lysyl-[protein] + NAD(+) + H2O = 2''-O-succinyl-ADP-D-ribose + nicotinamide + L-lysyl-[protein]</text>
        <dbReference type="Rhea" id="RHEA:47668"/>
        <dbReference type="Rhea" id="RHEA-COMP:9752"/>
        <dbReference type="Rhea" id="RHEA-COMP:11877"/>
        <dbReference type="ChEBI" id="CHEBI:15377"/>
        <dbReference type="ChEBI" id="CHEBI:17154"/>
        <dbReference type="ChEBI" id="CHEBI:29969"/>
        <dbReference type="ChEBI" id="CHEBI:57540"/>
        <dbReference type="ChEBI" id="CHEBI:87830"/>
        <dbReference type="ChEBI" id="CHEBI:87832"/>
    </reaction>
</comment>
<keyword evidence="1" id="KW-0808">Transferase</keyword>
<reference evidence="6 7" key="1">
    <citation type="submission" date="2016-11" db="EMBL/GenBank/DDBJ databases">
        <title>Study of marine rhodopsin-containing bacteria.</title>
        <authorList>
            <person name="Yoshizawa S."/>
            <person name="Kumagai Y."/>
            <person name="Kogure K."/>
        </authorList>
    </citation>
    <scope>NUCLEOTIDE SEQUENCE [LARGE SCALE GENOMIC DNA]</scope>
    <source>
        <strain evidence="6 7">SAORIC-28</strain>
    </source>
</reference>
<comment type="subcellular location">
    <subcellularLocation>
        <location evidence="3">Cytoplasm</location>
    </subcellularLocation>
</comment>
<dbReference type="InterPro" id="IPR029035">
    <property type="entry name" value="DHS-like_NAD/FAD-binding_dom"/>
</dbReference>
<dbReference type="EC" id="2.3.1.286" evidence="3"/>
<accession>A0A271J5F5</accession>
<dbReference type="GO" id="GO:0070403">
    <property type="term" value="F:NAD+ binding"/>
    <property type="evidence" value="ECO:0007669"/>
    <property type="project" value="UniProtKB-UniRule"/>
</dbReference>
<dbReference type="PANTHER" id="PTHR11085">
    <property type="entry name" value="NAD-DEPENDENT PROTEIN DEACYLASE SIRTUIN-5, MITOCHONDRIAL-RELATED"/>
    <property type="match status" value="1"/>
</dbReference>
<feature type="binding site" evidence="3 4">
    <location>
        <position position="136"/>
    </location>
    <ligand>
        <name>Zn(2+)</name>
        <dbReference type="ChEBI" id="CHEBI:29105"/>
    </ligand>
</feature>
<dbReference type="RefSeq" id="WP_095512216.1">
    <property type="nucleotide sequence ID" value="NZ_MQWD01000001.1"/>
</dbReference>
<evidence type="ECO:0000256" key="1">
    <source>
        <dbReference type="ARBA" id="ARBA00022679"/>
    </source>
</evidence>
<evidence type="ECO:0000256" key="4">
    <source>
        <dbReference type="PROSITE-ProRule" id="PRU00236"/>
    </source>
</evidence>
<evidence type="ECO:0000313" key="7">
    <source>
        <dbReference type="Proteomes" id="UP000216339"/>
    </source>
</evidence>
<proteinExistence type="inferred from homology"/>
<dbReference type="GO" id="GO:0005737">
    <property type="term" value="C:cytoplasm"/>
    <property type="evidence" value="ECO:0007669"/>
    <property type="project" value="UniProtKB-SubCell"/>
</dbReference>
<evidence type="ECO:0000256" key="2">
    <source>
        <dbReference type="ARBA" id="ARBA00023027"/>
    </source>
</evidence>
<dbReference type="GO" id="GO:0036054">
    <property type="term" value="F:protein-malonyllysine demalonylase activity"/>
    <property type="evidence" value="ECO:0007669"/>
    <property type="project" value="InterPro"/>
</dbReference>
<dbReference type="InterPro" id="IPR027546">
    <property type="entry name" value="Sirtuin_class_III"/>
</dbReference>
<keyword evidence="3" id="KW-0963">Cytoplasm</keyword>
<comment type="function">
    <text evidence="3">NAD-dependent lysine deacetylase and desuccinylase that specifically removes acetyl and succinyl groups on target proteins. Modulates the activities of several proteins which are inactive in their acylated form.</text>
</comment>
<dbReference type="Gene3D" id="3.30.1600.10">
    <property type="entry name" value="SIR2/SIRT2 'Small Domain"/>
    <property type="match status" value="1"/>
</dbReference>
<dbReference type="CDD" id="cd01412">
    <property type="entry name" value="SIRT5_Af1_CobB"/>
    <property type="match status" value="1"/>
</dbReference>
<dbReference type="EMBL" id="MQWD01000001">
    <property type="protein sequence ID" value="PAP78538.1"/>
    <property type="molecule type" value="Genomic_DNA"/>
</dbReference>
<protein>
    <recommendedName>
        <fullName evidence="3">NAD-dependent protein deacylase</fullName>
        <ecNumber evidence="3">2.3.1.286</ecNumber>
    </recommendedName>
    <alternativeName>
        <fullName evidence="3">Regulatory protein SIR2 homolog</fullName>
    </alternativeName>
</protein>
<dbReference type="GO" id="GO:0017136">
    <property type="term" value="F:histone deacetylase activity, NAD-dependent"/>
    <property type="evidence" value="ECO:0007669"/>
    <property type="project" value="TreeGrafter"/>
</dbReference>
<dbReference type="GO" id="GO:0036055">
    <property type="term" value="F:protein-succinyllysine desuccinylase activity"/>
    <property type="evidence" value="ECO:0007669"/>
    <property type="project" value="UniProtKB-UniRule"/>
</dbReference>
<dbReference type="InterPro" id="IPR026591">
    <property type="entry name" value="Sirtuin_cat_small_dom_sf"/>
</dbReference>
<dbReference type="InterPro" id="IPR026590">
    <property type="entry name" value="Ssirtuin_cat_dom"/>
</dbReference>
<feature type="active site" description="Proton acceptor" evidence="3 4">
    <location>
        <position position="128"/>
    </location>
</feature>
<feature type="binding site" evidence="3">
    <location>
        <position position="75"/>
    </location>
    <ligand>
        <name>substrate</name>
    </ligand>
</feature>
<feature type="domain" description="Deacetylase sirtuin-type" evidence="5">
    <location>
        <begin position="3"/>
        <end position="255"/>
    </location>
</feature>
<comment type="catalytic activity">
    <reaction evidence="3">
        <text>N(6)-acetyl-L-lysyl-[protein] + NAD(+) + H2O = 2''-O-acetyl-ADP-D-ribose + nicotinamide + L-lysyl-[protein]</text>
        <dbReference type="Rhea" id="RHEA:43636"/>
        <dbReference type="Rhea" id="RHEA-COMP:9752"/>
        <dbReference type="Rhea" id="RHEA-COMP:10731"/>
        <dbReference type="ChEBI" id="CHEBI:15377"/>
        <dbReference type="ChEBI" id="CHEBI:17154"/>
        <dbReference type="ChEBI" id="CHEBI:29969"/>
        <dbReference type="ChEBI" id="CHEBI:57540"/>
        <dbReference type="ChEBI" id="CHEBI:61930"/>
        <dbReference type="ChEBI" id="CHEBI:83767"/>
        <dbReference type="EC" id="2.3.1.286"/>
    </reaction>
</comment>
<evidence type="ECO:0000256" key="3">
    <source>
        <dbReference type="HAMAP-Rule" id="MF_01121"/>
    </source>
</evidence>
<dbReference type="HAMAP" id="MF_01121">
    <property type="entry name" value="Sirtuin_ClassIII"/>
    <property type="match status" value="1"/>
</dbReference>
<gene>
    <name evidence="3" type="primary">cobB</name>
    <name evidence="6" type="ORF">BSZ37_19965</name>
</gene>
<dbReference type="InterPro" id="IPR003000">
    <property type="entry name" value="Sirtuin"/>
</dbReference>
<dbReference type="Gene3D" id="3.40.50.1220">
    <property type="entry name" value="TPP-binding domain"/>
    <property type="match status" value="1"/>
</dbReference>
<feature type="binding site" evidence="3 4">
    <location>
        <position position="158"/>
    </location>
    <ligand>
        <name>Zn(2+)</name>
        <dbReference type="ChEBI" id="CHEBI:29105"/>
    </ligand>
</feature>
<sequence>MHQPVGPPFSETLVRRLRRAERVAVLTGAGISAESGVPTFRDPDGLWQKFRPEELANVEAFLDNPELVQGWYAHRRQVVEDVEPNPGHVALAELEQWVTARGGEFLLATQNVDGLHRRAGSERVVELHGSITRSHCIECSAPADASATERGALTCESCGGLVRPDVVWFGEMLPEAAIAAAQEAAALADVYLSVGTSAVVYPAAGLPQLARQAGAYVVEVNPIPSDIAGLLNEVVRGRAGEALPDLVRAVTAPDA</sequence>
<feature type="binding site" evidence="3">
    <location>
        <begin position="221"/>
        <end position="223"/>
    </location>
    <ligand>
        <name>NAD(+)</name>
        <dbReference type="ChEBI" id="CHEBI:57540"/>
    </ligand>
</feature>
<dbReference type="InterPro" id="IPR050134">
    <property type="entry name" value="NAD-dep_sirtuin_deacylases"/>
</dbReference>
<comment type="similarity">
    <text evidence="3">Belongs to the sirtuin family. Class III subfamily.</text>
</comment>
<feature type="binding site" evidence="3">
    <location>
        <position position="239"/>
    </location>
    <ligand>
        <name>NAD(+)</name>
        <dbReference type="ChEBI" id="CHEBI:57540"/>
    </ligand>
</feature>
<dbReference type="SUPFAM" id="SSF52467">
    <property type="entry name" value="DHS-like NAD/FAD-binding domain"/>
    <property type="match status" value="1"/>
</dbReference>
<feature type="binding site" evidence="3 4">
    <location>
        <position position="139"/>
    </location>
    <ligand>
        <name>Zn(2+)</name>
        <dbReference type="ChEBI" id="CHEBI:29105"/>
    </ligand>
</feature>
<evidence type="ECO:0000313" key="6">
    <source>
        <dbReference type="EMBL" id="PAP78538.1"/>
    </source>
</evidence>
<feature type="binding site" evidence="3">
    <location>
        <position position="72"/>
    </location>
    <ligand>
        <name>substrate</name>
    </ligand>
</feature>
<dbReference type="Proteomes" id="UP000216339">
    <property type="component" value="Unassembled WGS sequence"/>
</dbReference>
<comment type="cofactor">
    <cofactor evidence="3">
        <name>Zn(2+)</name>
        <dbReference type="ChEBI" id="CHEBI:29105"/>
    </cofactor>
    <text evidence="3">Binds 1 zinc ion per subunit.</text>
</comment>
<dbReference type="PROSITE" id="PS50305">
    <property type="entry name" value="SIRTUIN"/>
    <property type="match status" value="1"/>
</dbReference>
<dbReference type="OrthoDB" id="9800582at2"/>
<dbReference type="GO" id="GO:0008270">
    <property type="term" value="F:zinc ion binding"/>
    <property type="evidence" value="ECO:0007669"/>
    <property type="project" value="UniProtKB-UniRule"/>
</dbReference>
<feature type="binding site" evidence="3">
    <location>
        <begin position="110"/>
        <end position="113"/>
    </location>
    <ligand>
        <name>NAD(+)</name>
        <dbReference type="ChEBI" id="CHEBI:57540"/>
    </ligand>
</feature>
<keyword evidence="3 4" id="KW-0479">Metal-binding</keyword>
<dbReference type="Pfam" id="PF02146">
    <property type="entry name" value="SIR2"/>
    <property type="match status" value="1"/>
</dbReference>
<keyword evidence="2 3" id="KW-0520">NAD</keyword>
<name>A0A271J5F5_9BACT</name>
<keyword evidence="3 4" id="KW-0862">Zinc</keyword>